<evidence type="ECO:0000313" key="4">
    <source>
        <dbReference type="EMBL" id="RIB07386.1"/>
    </source>
</evidence>
<dbReference type="STRING" id="44941.A0A397UJR0"/>
<keyword evidence="3" id="KW-0472">Membrane</keyword>
<evidence type="ECO:0000256" key="3">
    <source>
        <dbReference type="SAM" id="Phobius"/>
    </source>
</evidence>
<evidence type="ECO:0000313" key="5">
    <source>
        <dbReference type="Proteomes" id="UP000266673"/>
    </source>
</evidence>
<dbReference type="Proteomes" id="UP000266673">
    <property type="component" value="Unassembled WGS sequence"/>
</dbReference>
<sequence>MKAVMNDDGNIYIFGGYQVNYTVGTTNHGAYLNKMNVFNTKTLTWSSLNLITNVPTPRASYTATLLNNSLIIYIGGLNKNRTNINMNELQIFNLKSLSWSNMQATGDTIAARNSHSAVLTQDGRIIIFGGSSANSSTRSTTLRAYPDVAVLNTNVSPYKWSIPNNSSANSPQSLCYHSAEIYKNIMIIAFGIITSDQLQTSAPFNKNIYLFNVQNYAWISSSNTSTSIPPTSKETGSNNQSNNDMTIGISVGISGFIFILSLIIGFSYYRHRKLKKNIIEMPGTDYYLTEISNTEKF</sequence>
<dbReference type="SUPFAM" id="SSF117281">
    <property type="entry name" value="Kelch motif"/>
    <property type="match status" value="1"/>
</dbReference>
<reference evidence="4 5" key="1">
    <citation type="submission" date="2018-06" db="EMBL/GenBank/DDBJ databases">
        <title>Comparative genomics reveals the genomic features of Rhizophagus irregularis, R. cerebriforme, R. diaphanum and Gigaspora rosea, and their symbiotic lifestyle signature.</title>
        <authorList>
            <person name="Morin E."/>
            <person name="San Clemente H."/>
            <person name="Chen E.C.H."/>
            <person name="De La Providencia I."/>
            <person name="Hainaut M."/>
            <person name="Kuo A."/>
            <person name="Kohler A."/>
            <person name="Murat C."/>
            <person name="Tang N."/>
            <person name="Roy S."/>
            <person name="Loubradou J."/>
            <person name="Henrissat B."/>
            <person name="Grigoriev I.V."/>
            <person name="Corradi N."/>
            <person name="Roux C."/>
            <person name="Martin F.M."/>
        </authorList>
    </citation>
    <scope>NUCLEOTIDE SEQUENCE [LARGE SCALE GENOMIC DNA]</scope>
    <source>
        <strain evidence="4 5">DAOM 194757</strain>
    </source>
</reference>
<organism evidence="4 5">
    <name type="scientific">Gigaspora rosea</name>
    <dbReference type="NCBI Taxonomy" id="44941"/>
    <lineage>
        <taxon>Eukaryota</taxon>
        <taxon>Fungi</taxon>
        <taxon>Fungi incertae sedis</taxon>
        <taxon>Mucoromycota</taxon>
        <taxon>Glomeromycotina</taxon>
        <taxon>Glomeromycetes</taxon>
        <taxon>Diversisporales</taxon>
        <taxon>Gigasporaceae</taxon>
        <taxon>Gigaspora</taxon>
    </lineage>
</organism>
<name>A0A397UJR0_9GLOM</name>
<keyword evidence="3" id="KW-1133">Transmembrane helix</keyword>
<dbReference type="Gene3D" id="2.120.10.80">
    <property type="entry name" value="Kelch-type beta propeller"/>
    <property type="match status" value="1"/>
</dbReference>
<keyword evidence="2" id="KW-0677">Repeat</keyword>
<evidence type="ECO:0000256" key="1">
    <source>
        <dbReference type="ARBA" id="ARBA00022441"/>
    </source>
</evidence>
<protein>
    <recommendedName>
        <fullName evidence="6">Galactose oxidase</fullName>
    </recommendedName>
</protein>
<accession>A0A397UJR0</accession>
<evidence type="ECO:0008006" key="6">
    <source>
        <dbReference type="Google" id="ProtNLM"/>
    </source>
</evidence>
<keyword evidence="3" id="KW-0812">Transmembrane</keyword>
<dbReference type="InterPro" id="IPR015915">
    <property type="entry name" value="Kelch-typ_b-propeller"/>
</dbReference>
<comment type="caution">
    <text evidence="4">The sequence shown here is derived from an EMBL/GenBank/DDBJ whole genome shotgun (WGS) entry which is preliminary data.</text>
</comment>
<keyword evidence="5" id="KW-1185">Reference proteome</keyword>
<dbReference type="Pfam" id="PF24681">
    <property type="entry name" value="Kelch_KLHDC2_KLHL20_DRC7"/>
    <property type="match status" value="1"/>
</dbReference>
<keyword evidence="1" id="KW-0880">Kelch repeat</keyword>
<dbReference type="OrthoDB" id="432528at2759"/>
<dbReference type="AlphaFoldDB" id="A0A397UJR0"/>
<feature type="transmembrane region" description="Helical" evidence="3">
    <location>
        <begin position="247"/>
        <end position="269"/>
    </location>
</feature>
<gene>
    <name evidence="4" type="ORF">C2G38_2113923</name>
</gene>
<evidence type="ECO:0000256" key="2">
    <source>
        <dbReference type="ARBA" id="ARBA00022737"/>
    </source>
</evidence>
<proteinExistence type="predicted"/>
<dbReference type="PANTHER" id="PTHR46093">
    <property type="entry name" value="ACYL-COA-BINDING DOMAIN-CONTAINING PROTEIN 5"/>
    <property type="match status" value="1"/>
</dbReference>
<dbReference type="PANTHER" id="PTHR46093:SF18">
    <property type="entry name" value="FIBRONECTIN TYPE-III DOMAIN-CONTAINING PROTEIN"/>
    <property type="match status" value="1"/>
</dbReference>
<dbReference type="EMBL" id="QKWP01001665">
    <property type="protein sequence ID" value="RIB07386.1"/>
    <property type="molecule type" value="Genomic_DNA"/>
</dbReference>